<dbReference type="Proteomes" id="UP000186666">
    <property type="component" value="Unassembled WGS sequence"/>
</dbReference>
<protein>
    <submittedName>
        <fullName evidence="2">Uncharacterized protein</fullName>
    </submittedName>
</protein>
<comment type="caution">
    <text evidence="2">The sequence shown here is derived from an EMBL/GenBank/DDBJ whole genome shotgun (WGS) entry which is preliminary data.</text>
</comment>
<sequence>MAKKEEQQIVGKIEQEEKNLQEIEERIDSFSAKARELRNMAYTLQSGEPNPENPSKVADLQRQAHYYDSLAEKATYTERHNQLYKLA</sequence>
<dbReference type="RefSeq" id="WP_068584888.1">
    <property type="nucleotide sequence ID" value="NZ_FTNK01000054.1"/>
</dbReference>
<evidence type="ECO:0000256" key="1">
    <source>
        <dbReference type="SAM" id="Coils"/>
    </source>
</evidence>
<accession>A0ABY1KHM8</accession>
<evidence type="ECO:0000313" key="2">
    <source>
        <dbReference type="EMBL" id="SIR73790.1"/>
    </source>
</evidence>
<proteinExistence type="predicted"/>
<keyword evidence="3" id="KW-1185">Reference proteome</keyword>
<organism evidence="2 3">
    <name type="scientific">Paenibacillus macquariensis</name>
    <dbReference type="NCBI Taxonomy" id="948756"/>
    <lineage>
        <taxon>Bacteria</taxon>
        <taxon>Bacillati</taxon>
        <taxon>Bacillota</taxon>
        <taxon>Bacilli</taxon>
        <taxon>Bacillales</taxon>
        <taxon>Paenibacillaceae</taxon>
        <taxon>Paenibacillus</taxon>
    </lineage>
</organism>
<name>A0ABY1KHM8_9BACL</name>
<keyword evidence="1" id="KW-0175">Coiled coil</keyword>
<evidence type="ECO:0000313" key="3">
    <source>
        <dbReference type="Proteomes" id="UP000186666"/>
    </source>
</evidence>
<feature type="coiled-coil region" evidence="1">
    <location>
        <begin position="6"/>
        <end position="40"/>
    </location>
</feature>
<dbReference type="EMBL" id="FTNK01000054">
    <property type="protein sequence ID" value="SIR73790.1"/>
    <property type="molecule type" value="Genomic_DNA"/>
</dbReference>
<gene>
    <name evidence="2" type="ORF">SAMN05421578_1545</name>
</gene>
<reference evidence="2 3" key="1">
    <citation type="submission" date="2017-01" db="EMBL/GenBank/DDBJ databases">
        <authorList>
            <person name="Varghese N."/>
            <person name="Submissions S."/>
        </authorList>
    </citation>
    <scope>NUCLEOTIDE SEQUENCE [LARGE SCALE GENOMIC DNA]</scope>
    <source>
        <strain evidence="2 3">ATCC 23464</strain>
    </source>
</reference>